<dbReference type="EMBL" id="CAJVCH010409404">
    <property type="protein sequence ID" value="CAG7818015.1"/>
    <property type="molecule type" value="Genomic_DNA"/>
</dbReference>
<evidence type="ECO:0000313" key="2">
    <source>
        <dbReference type="EMBL" id="CAG7818015.1"/>
    </source>
</evidence>
<comment type="caution">
    <text evidence="2">The sequence shown here is derived from an EMBL/GenBank/DDBJ whole genome shotgun (WGS) entry which is preliminary data.</text>
</comment>
<organism evidence="2 3">
    <name type="scientific">Allacma fusca</name>
    <dbReference type="NCBI Taxonomy" id="39272"/>
    <lineage>
        <taxon>Eukaryota</taxon>
        <taxon>Metazoa</taxon>
        <taxon>Ecdysozoa</taxon>
        <taxon>Arthropoda</taxon>
        <taxon>Hexapoda</taxon>
        <taxon>Collembola</taxon>
        <taxon>Symphypleona</taxon>
        <taxon>Sminthuridae</taxon>
        <taxon>Allacma</taxon>
    </lineage>
</organism>
<evidence type="ECO:0000256" key="1">
    <source>
        <dbReference type="SAM" id="MobiDB-lite"/>
    </source>
</evidence>
<reference evidence="2" key="1">
    <citation type="submission" date="2021-06" db="EMBL/GenBank/DDBJ databases">
        <authorList>
            <person name="Hodson N. C."/>
            <person name="Mongue J. A."/>
            <person name="Jaron S. K."/>
        </authorList>
    </citation>
    <scope>NUCLEOTIDE SEQUENCE</scope>
</reference>
<dbReference type="AlphaFoldDB" id="A0A8J2KP03"/>
<evidence type="ECO:0000313" key="3">
    <source>
        <dbReference type="Proteomes" id="UP000708208"/>
    </source>
</evidence>
<sequence length="322" mass="36562">MEDAGHHELLDEIKRTIHKKIKFTFTEPDQLQTIQLAYMILTAELVLESECLEKLRNDNSLSLEELQIKLNSLLYAVKLNEVGKSKTIEETRISTIHSFEERLQNNIRWHRNIQWKYSKCLGGVPSFDVSVFQRQSEQEQLTRSGSEGDIGSDTVASKSEKYNQEAHVTLGIAEAKKSAQTLSRHSSPKRGLEFLRKENCIGETLSTFLDLSSQLRAMNACMKKLEDELVQLFQSPEICSRCEVHVDIAQCLDDAIEMCEITLCKDDQGNVTESSTFSKAKCITLILVQSHPQKIHNTERLFYVESVFPRKEVPLGPSGDAP</sequence>
<accession>A0A8J2KP03</accession>
<feature type="non-terminal residue" evidence="2">
    <location>
        <position position="322"/>
    </location>
</feature>
<name>A0A8J2KP03_9HEXA</name>
<dbReference type="Proteomes" id="UP000708208">
    <property type="component" value="Unassembled WGS sequence"/>
</dbReference>
<gene>
    <name evidence="2" type="ORF">AFUS01_LOCUS28549</name>
</gene>
<proteinExistence type="predicted"/>
<protein>
    <submittedName>
        <fullName evidence="2">Uncharacterized protein</fullName>
    </submittedName>
</protein>
<feature type="region of interest" description="Disordered" evidence="1">
    <location>
        <begin position="138"/>
        <end position="157"/>
    </location>
</feature>
<keyword evidence="3" id="KW-1185">Reference proteome</keyword>